<dbReference type="EMBL" id="BART01038019">
    <property type="protein sequence ID" value="GAH13312.1"/>
    <property type="molecule type" value="Genomic_DNA"/>
</dbReference>
<dbReference type="GO" id="GO:0016746">
    <property type="term" value="F:acyltransferase activity"/>
    <property type="evidence" value="ECO:0007669"/>
    <property type="project" value="InterPro"/>
</dbReference>
<sequence length="106" mass="10906">EAAGLCEQGNGTSLLDGGPALNPSGGTMSGLTPCACGLTRIIEAVKQLQGEAQGIQIDGADTAMITKILNINPDEIKEGMRVKVVWADKIKGTPKDIKGFEPIGGD</sequence>
<protein>
    <recommendedName>
        <fullName evidence="2">Thiolase C-terminal domain-containing protein</fullName>
    </recommendedName>
</protein>
<feature type="domain" description="Thiolase C-terminal" evidence="2">
    <location>
        <begin position="1"/>
        <end position="66"/>
    </location>
</feature>
<comment type="caution">
    <text evidence="3">The sequence shown here is derived from an EMBL/GenBank/DDBJ whole genome shotgun (WGS) entry which is preliminary data.</text>
</comment>
<proteinExistence type="predicted"/>
<evidence type="ECO:0000313" key="3">
    <source>
        <dbReference type="EMBL" id="GAH13312.1"/>
    </source>
</evidence>
<feature type="region of interest" description="Disordered" evidence="1">
    <location>
        <begin position="1"/>
        <end position="21"/>
    </location>
</feature>
<reference evidence="3" key="1">
    <citation type="journal article" date="2014" name="Front. Microbiol.">
        <title>High frequency of phylogenetically diverse reductive dehalogenase-homologous genes in deep subseafloor sedimentary metagenomes.</title>
        <authorList>
            <person name="Kawai M."/>
            <person name="Futagami T."/>
            <person name="Toyoda A."/>
            <person name="Takaki Y."/>
            <person name="Nishi S."/>
            <person name="Hori S."/>
            <person name="Arai W."/>
            <person name="Tsubouchi T."/>
            <person name="Morono Y."/>
            <person name="Uchiyama I."/>
            <person name="Ito T."/>
            <person name="Fujiyama A."/>
            <person name="Inagaki F."/>
            <person name="Takami H."/>
        </authorList>
    </citation>
    <scope>NUCLEOTIDE SEQUENCE</scope>
    <source>
        <strain evidence="3">Expedition CK06-06</strain>
    </source>
</reference>
<dbReference type="Gene3D" id="3.40.47.10">
    <property type="match status" value="1"/>
</dbReference>
<dbReference type="Pfam" id="PF22691">
    <property type="entry name" value="Thiolase_C_1"/>
    <property type="match status" value="1"/>
</dbReference>
<feature type="non-terminal residue" evidence="3">
    <location>
        <position position="1"/>
    </location>
</feature>
<gene>
    <name evidence="3" type="ORF">S01H4_63289</name>
</gene>
<accession>X1CZJ9</accession>
<evidence type="ECO:0000256" key="1">
    <source>
        <dbReference type="SAM" id="MobiDB-lite"/>
    </source>
</evidence>
<name>X1CZJ9_9ZZZZ</name>
<dbReference type="AlphaFoldDB" id="X1CZJ9"/>
<evidence type="ECO:0000259" key="2">
    <source>
        <dbReference type="Pfam" id="PF22691"/>
    </source>
</evidence>
<dbReference type="InterPro" id="IPR016039">
    <property type="entry name" value="Thiolase-like"/>
</dbReference>
<dbReference type="InterPro" id="IPR055140">
    <property type="entry name" value="Thiolase_C_2"/>
</dbReference>
<organism evidence="3">
    <name type="scientific">marine sediment metagenome</name>
    <dbReference type="NCBI Taxonomy" id="412755"/>
    <lineage>
        <taxon>unclassified sequences</taxon>
        <taxon>metagenomes</taxon>
        <taxon>ecological metagenomes</taxon>
    </lineage>
</organism>